<dbReference type="InterPro" id="IPR009078">
    <property type="entry name" value="Ferritin-like_SF"/>
</dbReference>
<name>A0A1J5SCV5_9ZZZZ</name>
<gene>
    <name evidence="2" type="ORF">GALL_116640</name>
</gene>
<dbReference type="SUPFAM" id="SSF47240">
    <property type="entry name" value="Ferritin-like"/>
    <property type="match status" value="1"/>
</dbReference>
<evidence type="ECO:0000259" key="1">
    <source>
        <dbReference type="Pfam" id="PF19825"/>
    </source>
</evidence>
<organism evidence="2">
    <name type="scientific">mine drainage metagenome</name>
    <dbReference type="NCBI Taxonomy" id="410659"/>
    <lineage>
        <taxon>unclassified sequences</taxon>
        <taxon>metagenomes</taxon>
        <taxon>ecological metagenomes</taxon>
    </lineage>
</organism>
<dbReference type="AlphaFoldDB" id="A0A1J5SCV5"/>
<dbReference type="EMBL" id="MLJW01000045">
    <property type="protein sequence ID" value="OIR06191.1"/>
    <property type="molecule type" value="Genomic_DNA"/>
</dbReference>
<dbReference type="Pfam" id="PF19825">
    <property type="entry name" value="DUF6306"/>
    <property type="match status" value="1"/>
</dbReference>
<comment type="caution">
    <text evidence="2">The sequence shown here is derived from an EMBL/GenBank/DDBJ whole genome shotgun (WGS) entry which is preliminary data.</text>
</comment>
<feature type="domain" description="DUF6306" evidence="1">
    <location>
        <begin position="8"/>
        <end position="132"/>
    </location>
</feature>
<accession>A0A1J5SCV5</accession>
<protein>
    <recommendedName>
        <fullName evidence="1">DUF6306 domain-containing protein</fullName>
    </recommendedName>
</protein>
<reference evidence="2" key="1">
    <citation type="submission" date="2016-10" db="EMBL/GenBank/DDBJ databases">
        <title>Sequence of Gallionella enrichment culture.</title>
        <authorList>
            <person name="Poehlein A."/>
            <person name="Muehling M."/>
            <person name="Daniel R."/>
        </authorList>
    </citation>
    <scope>NUCLEOTIDE SEQUENCE</scope>
</reference>
<dbReference type="InterPro" id="IPR046273">
    <property type="entry name" value="DUF6306"/>
</dbReference>
<evidence type="ECO:0000313" key="2">
    <source>
        <dbReference type="EMBL" id="OIR06191.1"/>
    </source>
</evidence>
<sequence length="140" mass="15443">MTTDTANLLDFLNLMLECERAGAKALRLFELEEAPPALARALPALARDEARYCVLLSREITRLGGTPSSATGDFFAAITALPDWPARLDLLVRGQAWVARRLAERLEHIADPDLKASLREMHATHLVNVTEAQRLALEIA</sequence>
<proteinExistence type="predicted"/>